<keyword evidence="1" id="KW-0449">Lipoprotein</keyword>
<dbReference type="InParanoid" id="F5Y7A1"/>
<evidence type="ECO:0000313" key="1">
    <source>
        <dbReference type="EMBL" id="AEF80105.1"/>
    </source>
</evidence>
<dbReference type="RefSeq" id="WP_015712044.1">
    <property type="nucleotide sequence ID" value="NC_015577.1"/>
</dbReference>
<gene>
    <name evidence="1" type="ordered locus">TREAZ_3534</name>
</gene>
<dbReference type="HOGENOM" id="CLU_1795617_0_0_12"/>
<keyword evidence="2" id="KW-1185">Reference proteome</keyword>
<sequence>MKKRGVLLLPGAFVLVLSVFMMGCSDGSDSASHNDASYLVGSWSSSGASFVIAADYTFSCTLKTMGDAVVTGELSFNDDGLGPNDYILTNLANPDNKVGGTAALLSMFPTGILATLEPNADKTTFTFSSTDQSANGFFGGTYIK</sequence>
<proteinExistence type="predicted"/>
<reference evidence="1 2" key="2">
    <citation type="journal article" date="2011" name="ISME J.">
        <title>RNA-seq reveals cooperative metabolic interactions between two termite-gut spirochete species in co-culture.</title>
        <authorList>
            <person name="Rosenthal A.Z."/>
            <person name="Matson E.G."/>
            <person name="Eldar A."/>
            <person name="Leadbetter J.R."/>
        </authorList>
    </citation>
    <scope>NUCLEOTIDE SEQUENCE [LARGE SCALE GENOMIC DNA]</scope>
    <source>
        <strain evidence="2">ATCC BAA-888 / DSM 13862 / ZAS-9</strain>
    </source>
</reference>
<dbReference type="KEGG" id="taz:TREAZ_3534"/>
<dbReference type="EMBL" id="CP001841">
    <property type="protein sequence ID" value="AEF80105.1"/>
    <property type="molecule type" value="Genomic_DNA"/>
</dbReference>
<organism evidence="1 2">
    <name type="scientific">Leadbettera azotonutricia (strain ATCC BAA-888 / DSM 13862 / ZAS-9)</name>
    <name type="common">Treponema azotonutricium</name>
    <dbReference type="NCBI Taxonomy" id="545695"/>
    <lineage>
        <taxon>Bacteria</taxon>
        <taxon>Pseudomonadati</taxon>
        <taxon>Spirochaetota</taxon>
        <taxon>Spirochaetia</taxon>
        <taxon>Spirochaetales</taxon>
        <taxon>Breznakiellaceae</taxon>
        <taxon>Leadbettera</taxon>
    </lineage>
</organism>
<dbReference type="PROSITE" id="PS51257">
    <property type="entry name" value="PROKAR_LIPOPROTEIN"/>
    <property type="match status" value="1"/>
</dbReference>
<protein>
    <submittedName>
        <fullName evidence="1">Putative lipoprotein</fullName>
    </submittedName>
</protein>
<dbReference type="AlphaFoldDB" id="F5Y7A1"/>
<accession>F5Y7A1</accession>
<reference evidence="2" key="1">
    <citation type="submission" date="2009-12" db="EMBL/GenBank/DDBJ databases">
        <title>Complete sequence of Treponema azotonutricium strain ZAS-9.</title>
        <authorList>
            <person name="Tetu S.G."/>
            <person name="Matson E."/>
            <person name="Ren Q."/>
            <person name="Seshadri R."/>
            <person name="Elbourne L."/>
            <person name="Hassan K.A."/>
            <person name="Durkin A."/>
            <person name="Radune D."/>
            <person name="Mohamoud Y."/>
            <person name="Shay R."/>
            <person name="Jin S."/>
            <person name="Zhang X."/>
            <person name="Lucey K."/>
            <person name="Ballor N.R."/>
            <person name="Ottesen E."/>
            <person name="Rosenthal R."/>
            <person name="Allen A."/>
            <person name="Leadbetter J.R."/>
            <person name="Paulsen I.T."/>
        </authorList>
    </citation>
    <scope>NUCLEOTIDE SEQUENCE [LARGE SCALE GENOMIC DNA]</scope>
    <source>
        <strain evidence="2">ATCC BAA-888 / DSM 13862 / ZAS-9</strain>
    </source>
</reference>
<dbReference type="Proteomes" id="UP000009222">
    <property type="component" value="Chromosome"/>
</dbReference>
<evidence type="ECO:0000313" key="2">
    <source>
        <dbReference type="Proteomes" id="UP000009222"/>
    </source>
</evidence>
<name>F5Y7A1_LEAAZ</name>
<dbReference type="STRING" id="545695.TREAZ_3534"/>